<dbReference type="RefSeq" id="WP_379709561.1">
    <property type="nucleotide sequence ID" value="NZ_JBHTBS010000002.1"/>
</dbReference>
<gene>
    <name evidence="2" type="ORF">ACFQY0_04395</name>
</gene>
<evidence type="ECO:0000256" key="1">
    <source>
        <dbReference type="SAM" id="SignalP"/>
    </source>
</evidence>
<evidence type="ECO:0000313" key="3">
    <source>
        <dbReference type="Proteomes" id="UP001596472"/>
    </source>
</evidence>
<dbReference type="EMBL" id="JBHTBS010000002">
    <property type="protein sequence ID" value="MFC7336407.1"/>
    <property type="molecule type" value="Genomic_DNA"/>
</dbReference>
<protein>
    <recommendedName>
        <fullName evidence="4">Outer membrane protein beta-barrel domain-containing protein</fullName>
    </recommendedName>
</protein>
<name>A0ABW2L4J1_9BACT</name>
<feature type="signal peptide" evidence="1">
    <location>
        <begin position="1"/>
        <end position="17"/>
    </location>
</feature>
<proteinExistence type="predicted"/>
<sequence length="359" mass="37704">MTSRLTIFALLTLPALAGDPPSDAKSPIIPAPESRSSWRIGAGAMWRNIGELSVNPNLQNGPFANRFFIPPTGAGPENAYADRTYDDGYVNIGAATAASGMTTNWGYQNGSQVSGGSLNYTLSGGRATSLPSFSHDDSDSVVAPYLELSYLRPVQPNLFAGFTANLAIAGLDGQTASTMTSSPVSIVDSYALGGVIPPTAPYSGDYFGPGPLINNQPTNRTLVQGTPVAGGSYLFGHDTDLYSLALGGELEWHPAESCYIGFGAGAVLNLADWSASWSAPIPNANAIGSTTVIGANSDQEFLWGLYLKASAGYQITEQWSVEGFLRYDWNQALEGVVSPTAFELDLTGLSVGIGVGYRF</sequence>
<reference evidence="3" key="1">
    <citation type="journal article" date="2019" name="Int. J. Syst. Evol. Microbiol.">
        <title>The Global Catalogue of Microorganisms (GCM) 10K type strain sequencing project: providing services to taxonomists for standard genome sequencing and annotation.</title>
        <authorList>
            <consortium name="The Broad Institute Genomics Platform"/>
            <consortium name="The Broad Institute Genome Sequencing Center for Infectious Disease"/>
            <person name="Wu L."/>
            <person name="Ma J."/>
        </authorList>
    </citation>
    <scope>NUCLEOTIDE SEQUENCE [LARGE SCALE GENOMIC DNA]</scope>
    <source>
        <strain evidence="3">CGMCC 4.1467</strain>
    </source>
</reference>
<evidence type="ECO:0008006" key="4">
    <source>
        <dbReference type="Google" id="ProtNLM"/>
    </source>
</evidence>
<keyword evidence="3" id="KW-1185">Reference proteome</keyword>
<comment type="caution">
    <text evidence="2">The sequence shown here is derived from an EMBL/GenBank/DDBJ whole genome shotgun (WGS) entry which is preliminary data.</text>
</comment>
<evidence type="ECO:0000313" key="2">
    <source>
        <dbReference type="EMBL" id="MFC7336407.1"/>
    </source>
</evidence>
<dbReference type="Gene3D" id="2.40.160.20">
    <property type="match status" value="1"/>
</dbReference>
<feature type="chain" id="PRO_5045339118" description="Outer membrane protein beta-barrel domain-containing protein" evidence="1">
    <location>
        <begin position="18"/>
        <end position="359"/>
    </location>
</feature>
<dbReference type="Proteomes" id="UP001596472">
    <property type="component" value="Unassembled WGS sequence"/>
</dbReference>
<keyword evidence="1" id="KW-0732">Signal</keyword>
<organism evidence="2 3">
    <name type="scientific">Haloferula chungangensis</name>
    <dbReference type="NCBI Taxonomy" id="1048331"/>
    <lineage>
        <taxon>Bacteria</taxon>
        <taxon>Pseudomonadati</taxon>
        <taxon>Verrucomicrobiota</taxon>
        <taxon>Verrucomicrobiia</taxon>
        <taxon>Verrucomicrobiales</taxon>
        <taxon>Verrucomicrobiaceae</taxon>
        <taxon>Haloferula</taxon>
    </lineage>
</organism>
<accession>A0ABW2L4J1</accession>